<evidence type="ECO:0000256" key="2">
    <source>
        <dbReference type="ARBA" id="ARBA00005383"/>
    </source>
</evidence>
<feature type="domain" description="SP-RING-type" evidence="10">
    <location>
        <begin position="380"/>
        <end position="466"/>
    </location>
</feature>
<dbReference type="GO" id="GO:0016925">
    <property type="term" value="P:protein sumoylation"/>
    <property type="evidence" value="ECO:0007669"/>
    <property type="project" value="UniProtKB-UniPathway"/>
</dbReference>
<dbReference type="CDD" id="cd16650">
    <property type="entry name" value="SP-RING_PIAS-like"/>
    <property type="match status" value="1"/>
</dbReference>
<dbReference type="GO" id="GO:0016874">
    <property type="term" value="F:ligase activity"/>
    <property type="evidence" value="ECO:0007669"/>
    <property type="project" value="UniProtKB-KW"/>
</dbReference>
<keyword evidence="12" id="KW-0436">Ligase</keyword>
<evidence type="ECO:0000256" key="4">
    <source>
        <dbReference type="ARBA" id="ARBA00022723"/>
    </source>
</evidence>
<dbReference type="GO" id="GO:0003712">
    <property type="term" value="F:transcription coregulator activity"/>
    <property type="evidence" value="ECO:0007669"/>
    <property type="project" value="TreeGrafter"/>
</dbReference>
<dbReference type="UniPathway" id="UPA00886"/>
<dbReference type="InterPro" id="IPR036361">
    <property type="entry name" value="SAP_dom_sf"/>
</dbReference>
<dbReference type="Pfam" id="PF02891">
    <property type="entry name" value="zf-MIZ"/>
    <property type="match status" value="1"/>
</dbReference>
<dbReference type="GO" id="GO:0006357">
    <property type="term" value="P:regulation of transcription by RNA polymerase II"/>
    <property type="evidence" value="ECO:0007669"/>
    <property type="project" value="TreeGrafter"/>
</dbReference>
<evidence type="ECO:0000259" key="11">
    <source>
        <dbReference type="PROSITE" id="PS51466"/>
    </source>
</evidence>
<keyword evidence="3" id="KW-0808">Transferase</keyword>
<dbReference type="PROSITE" id="PS51044">
    <property type="entry name" value="ZF_SP_RING"/>
    <property type="match status" value="1"/>
</dbReference>
<dbReference type="PANTHER" id="PTHR10782:SF94">
    <property type="entry name" value="SUPPRESSOR OF VARIEGATION 2-10, ISOFORM I"/>
    <property type="match status" value="1"/>
</dbReference>
<comment type="similarity">
    <text evidence="2">Belongs to the PIAS family.</text>
</comment>
<dbReference type="SUPFAM" id="SSF68906">
    <property type="entry name" value="SAP domain"/>
    <property type="match status" value="1"/>
</dbReference>
<dbReference type="GO" id="GO:0000785">
    <property type="term" value="C:chromatin"/>
    <property type="evidence" value="ECO:0007669"/>
    <property type="project" value="TreeGrafter"/>
</dbReference>
<dbReference type="OrthoDB" id="10263264at2759"/>
<dbReference type="Gene3D" id="2.60.120.780">
    <property type="entry name" value="PINIT domain"/>
    <property type="match status" value="1"/>
</dbReference>
<dbReference type="PANTHER" id="PTHR10782">
    <property type="entry name" value="ZINC FINGER MIZ DOMAIN-CONTAINING PROTEIN"/>
    <property type="match status" value="1"/>
</dbReference>
<dbReference type="PROSITE" id="PS51466">
    <property type="entry name" value="PINIT"/>
    <property type="match status" value="1"/>
</dbReference>
<reference evidence="12" key="1">
    <citation type="submission" date="2017-10" db="EMBL/GenBank/DDBJ databases">
        <title>Transcriptome Assembly of Sugarcane Aphid Adults.</title>
        <authorList>
            <person name="Scully E.D."/>
            <person name="Palmer N.A."/>
            <person name="Geib S.M."/>
            <person name="Sarath G."/>
            <person name="Sattler S.E."/>
        </authorList>
    </citation>
    <scope>NUCLEOTIDE SEQUENCE</scope>
    <source>
        <tissue evidence="12">Whole body</tissue>
    </source>
</reference>
<evidence type="ECO:0000313" key="12">
    <source>
        <dbReference type="EMBL" id="MBW16279.1"/>
    </source>
</evidence>
<dbReference type="EMBL" id="GFXV01004474">
    <property type="protein sequence ID" value="MBW16279.1"/>
    <property type="molecule type" value="Transcribed_RNA"/>
</dbReference>
<gene>
    <name evidence="12" type="primary">Pias2_1</name>
</gene>
<dbReference type="Pfam" id="PF14324">
    <property type="entry name" value="PINIT"/>
    <property type="match status" value="1"/>
</dbReference>
<feature type="domain" description="PINIT" evidence="11">
    <location>
        <begin position="178"/>
        <end position="349"/>
    </location>
</feature>
<evidence type="ECO:0000256" key="6">
    <source>
        <dbReference type="ARBA" id="ARBA00022786"/>
    </source>
</evidence>
<evidence type="ECO:0000256" key="8">
    <source>
        <dbReference type="PROSITE-ProRule" id="PRU00452"/>
    </source>
</evidence>
<evidence type="ECO:0000259" key="10">
    <source>
        <dbReference type="PROSITE" id="PS51044"/>
    </source>
</evidence>
<proteinExistence type="inferred from homology"/>
<dbReference type="GO" id="GO:0061665">
    <property type="term" value="F:SUMO ligase activity"/>
    <property type="evidence" value="ECO:0007669"/>
    <property type="project" value="TreeGrafter"/>
</dbReference>
<evidence type="ECO:0000256" key="7">
    <source>
        <dbReference type="ARBA" id="ARBA00022833"/>
    </source>
</evidence>
<dbReference type="FunFam" id="2.60.120.780:FF:000001">
    <property type="entry name" value="E3 SUMO-protein ligase PIAS2 isoform X1"/>
    <property type="match status" value="1"/>
</dbReference>
<accession>A0A2H8TQK5</accession>
<dbReference type="GO" id="GO:0008270">
    <property type="term" value="F:zinc ion binding"/>
    <property type="evidence" value="ECO:0007669"/>
    <property type="project" value="UniProtKB-KW"/>
</dbReference>
<feature type="region of interest" description="Disordered" evidence="9">
    <location>
        <begin position="502"/>
        <end position="542"/>
    </location>
</feature>
<keyword evidence="5 8" id="KW-0863">Zinc-finger</keyword>
<dbReference type="InterPro" id="IPR038654">
    <property type="entry name" value="PINIT_sf"/>
</dbReference>
<dbReference type="Gene3D" id="1.10.720.30">
    <property type="entry name" value="SAP domain"/>
    <property type="match status" value="1"/>
</dbReference>
<evidence type="ECO:0000256" key="1">
    <source>
        <dbReference type="ARBA" id="ARBA00004718"/>
    </source>
</evidence>
<comment type="pathway">
    <text evidence="1">Protein modification; protein sumoylation.</text>
</comment>
<dbReference type="InterPro" id="IPR004181">
    <property type="entry name" value="Znf_MIZ"/>
</dbReference>
<dbReference type="InterPro" id="IPR013083">
    <property type="entry name" value="Znf_RING/FYVE/PHD"/>
</dbReference>
<dbReference type="AlphaFoldDB" id="A0A2H8TQK5"/>
<dbReference type="InterPro" id="IPR023321">
    <property type="entry name" value="PINIT"/>
</dbReference>
<keyword evidence="6" id="KW-0833">Ubl conjugation pathway</keyword>
<keyword evidence="4" id="KW-0479">Metal-binding</keyword>
<dbReference type="Gene3D" id="3.30.40.10">
    <property type="entry name" value="Zinc/RING finger domain, C3HC4 (zinc finger)"/>
    <property type="match status" value="1"/>
</dbReference>
<protein>
    <submittedName>
        <fullName evidence="12">E3 SUMO-protein ligase PIAS2</fullName>
    </submittedName>
</protein>
<evidence type="ECO:0000256" key="9">
    <source>
        <dbReference type="SAM" id="MobiDB-lite"/>
    </source>
</evidence>
<evidence type="ECO:0000256" key="5">
    <source>
        <dbReference type="ARBA" id="ARBA00022771"/>
    </source>
</evidence>
<feature type="compositionally biased region" description="Low complexity" evidence="9">
    <location>
        <begin position="143"/>
        <end position="167"/>
    </location>
</feature>
<keyword evidence="7" id="KW-0862">Zinc</keyword>
<evidence type="ECO:0000256" key="3">
    <source>
        <dbReference type="ARBA" id="ARBA00022679"/>
    </source>
</evidence>
<name>A0A2H8TQK5_9HEMI</name>
<feature type="region of interest" description="Disordered" evidence="9">
    <location>
        <begin position="141"/>
        <end position="170"/>
    </location>
</feature>
<organism evidence="12">
    <name type="scientific">Melanaphis sacchari</name>
    <dbReference type="NCBI Taxonomy" id="742174"/>
    <lineage>
        <taxon>Eukaryota</taxon>
        <taxon>Metazoa</taxon>
        <taxon>Ecdysozoa</taxon>
        <taxon>Arthropoda</taxon>
        <taxon>Hexapoda</taxon>
        <taxon>Insecta</taxon>
        <taxon>Pterygota</taxon>
        <taxon>Neoptera</taxon>
        <taxon>Paraneoptera</taxon>
        <taxon>Hemiptera</taxon>
        <taxon>Sternorrhyncha</taxon>
        <taxon>Aphidomorpha</taxon>
        <taxon>Aphidoidea</taxon>
        <taxon>Aphididae</taxon>
        <taxon>Aphidini</taxon>
        <taxon>Melanaphis</taxon>
    </lineage>
</organism>
<sequence>MNRRVDFAMLIRMLHCFKTVNLQLLLNTFGQHLTGEKSKLLKRAIQLLETKITGINYPEYKAKIIEIYQTVQIINLCDNSKQVKLKKVKSMDQKQIPSKKVCQASQLTHQSINNTSTGLPYIISHMQNTVYINPNDANTIPGSSTANSSTQNAQSTSTASHTVVSSQLPPKPESIIKSSLTLNPQFIEYVEFKSLPFYEVIENIINLTYLTSLYECSLENAPNGINESRFSLTLSPKQASIISLNRDISNGKNEYPFQCQIRICQLRIGCDEVSDYLPMGLHIRIENKYCPLPPCPRNMRPGFVTRRTAGPINCTHQLLLSPIVSNEIKINWTPDKNNYALAMYIVKKISVDTLVKKLKGKEAKSSEKTKSDIIKKLANFDPDLTVTHDIFSLICPLSKTRMKLPAKSIYCNHLQCFDAKTFIIMNEKKATWKCPICKISCLYDDIQIESYFLEVVTSSKLNDNDQEIILCADGSWKNISKENMKDNLNAEINIIDHVNLDSDDEQSNEPLNKPMAGGSKSQQSEKSKTYFVDLTLGDDGES</sequence>